<proteinExistence type="inferred from homology"/>
<dbReference type="RefSeq" id="WP_102066564.1">
    <property type="nucleotide sequence ID" value="NZ_PKQE01000004.1"/>
</dbReference>
<keyword evidence="3 10" id="KW-0813">Transport</keyword>
<evidence type="ECO:0000313" key="16">
    <source>
        <dbReference type="Proteomes" id="UP000234456"/>
    </source>
</evidence>
<comment type="subcellular location">
    <subcellularLocation>
        <location evidence="1 10">Cell outer membrane</location>
        <topology evidence="1 10">Multi-pass membrane protein</topology>
    </subcellularLocation>
</comment>
<feature type="signal peptide" evidence="12">
    <location>
        <begin position="1"/>
        <end position="40"/>
    </location>
</feature>
<evidence type="ECO:0000256" key="1">
    <source>
        <dbReference type="ARBA" id="ARBA00004571"/>
    </source>
</evidence>
<dbReference type="OrthoDB" id="98353at2"/>
<evidence type="ECO:0000256" key="2">
    <source>
        <dbReference type="ARBA" id="ARBA00009810"/>
    </source>
</evidence>
<dbReference type="Pfam" id="PF00593">
    <property type="entry name" value="TonB_dep_Rec_b-barrel"/>
    <property type="match status" value="1"/>
</dbReference>
<organism evidence="15 16">
    <name type="scientific">Ralstonia pickettii</name>
    <name type="common">Burkholderia pickettii</name>
    <dbReference type="NCBI Taxonomy" id="329"/>
    <lineage>
        <taxon>Bacteria</taxon>
        <taxon>Pseudomonadati</taxon>
        <taxon>Pseudomonadota</taxon>
        <taxon>Betaproteobacteria</taxon>
        <taxon>Burkholderiales</taxon>
        <taxon>Burkholderiaceae</taxon>
        <taxon>Ralstonia</taxon>
    </lineage>
</organism>
<evidence type="ECO:0000259" key="14">
    <source>
        <dbReference type="Pfam" id="PF07715"/>
    </source>
</evidence>
<dbReference type="GO" id="GO:0015344">
    <property type="term" value="F:siderophore uptake transmembrane transporter activity"/>
    <property type="evidence" value="ECO:0007669"/>
    <property type="project" value="TreeGrafter"/>
</dbReference>
<dbReference type="PANTHER" id="PTHR30069:SF39">
    <property type="entry name" value="BLL6183 PROTEIN"/>
    <property type="match status" value="1"/>
</dbReference>
<keyword evidence="8 15" id="KW-0675">Receptor</keyword>
<sequence length="873" mass="92156">MHSNTSRSGKGARRARNAAPRHAGGVAALAAVGLCSPAFAEDQIVAVALPTAQVVGSTPIDSIGVPLSQFPANAQRVSAKDAREQRNSNLADLLNDNLGQVSISNGSGNPYQNDINYRGFQVSSLLGVPIGVSVYFDGVRMNEPFGSIVNWDLIPMNAMSSVNILPGSNPMFGLNTLGGALVVNTKNGKDNDGTSIEALGGSFGRRALSFETGIVDKAHGTDYFVAGNVDRQDGFRDHSGSNVKQLYGKARWHGNDGATQLELSAALADTSLSGTQSLPMDMMGNRSAAYTWPDTISNRMALLNLKGSHWLNDTNQLAGSVYYRKASLHNVNSNAQLDDGCFNDDGSLATTTAAGITTYKCANKAPNGTAVNAVTGANALALGYGRWTNAINTSVVDSATHEDTVGTSLQWSNFSQLAGRNNTFTFGGAFDHSRITYDQTTYLARLINYQTVVTPNQAYGFTANGLAPSASNPASFTGSNVIGAVNLSSNVNNFSLYFTDTLSVTEKLSVTASGSFNYTTLNQGGANNRYLNEDGGYSWTDEVSGVSYYNPGYANAYRYSNAGSGAAAAPNGVPPGAVAGPETNSLAGSHRYHRFNPALGFNYDLGAGQGIFGSYSESMRAPTSIELSCADPNSPCSLPTGFNGDPDLKAVVAKTIEFGGRGKLGKSTYWSASVYDSRLSNDIQFIATSNTYGYFANVGKTERRGFELGASTKIDKWSLSANFGYVDAIYKSAFTTASGQNVVSGNKIPGIPAKTLKLGASYAFSPNLSMGGNVVLVSKQIAHGNESNADPNGEVPGYGLVNLNLHYKPTKHLEISAYISNLFNKRYSTYGLSGMRSIYTLATQQFMTPASPRAIWIGLTYSFGGKTAGADAD</sequence>
<dbReference type="GO" id="GO:0009279">
    <property type="term" value="C:cell outer membrane"/>
    <property type="evidence" value="ECO:0007669"/>
    <property type="project" value="UniProtKB-SubCell"/>
</dbReference>
<dbReference type="EMBL" id="PKQE01000004">
    <property type="protein sequence ID" value="PLC41280.1"/>
    <property type="molecule type" value="Genomic_DNA"/>
</dbReference>
<protein>
    <submittedName>
        <fullName evidence="15">TonB-dependent receptor</fullName>
    </submittedName>
</protein>
<keyword evidence="7 10" id="KW-0472">Membrane</keyword>
<keyword evidence="4 10" id="KW-1134">Transmembrane beta strand</keyword>
<comment type="caution">
    <text evidence="15">The sequence shown here is derived from an EMBL/GenBank/DDBJ whole genome shotgun (WGS) entry which is preliminary data.</text>
</comment>
<gene>
    <name evidence="15" type="ORF">C0Q88_16895</name>
</gene>
<feature type="domain" description="TonB-dependent receptor plug" evidence="14">
    <location>
        <begin position="68"/>
        <end position="180"/>
    </location>
</feature>
<dbReference type="InterPro" id="IPR039426">
    <property type="entry name" value="TonB-dep_rcpt-like"/>
</dbReference>
<evidence type="ECO:0000256" key="12">
    <source>
        <dbReference type="SAM" id="SignalP"/>
    </source>
</evidence>
<evidence type="ECO:0000256" key="5">
    <source>
        <dbReference type="ARBA" id="ARBA00022692"/>
    </source>
</evidence>
<dbReference type="Gene3D" id="2.170.130.10">
    <property type="entry name" value="TonB-dependent receptor, plug domain"/>
    <property type="match status" value="1"/>
</dbReference>
<keyword evidence="6 11" id="KW-0798">TonB box</keyword>
<dbReference type="InterPro" id="IPR012910">
    <property type="entry name" value="Plug_dom"/>
</dbReference>
<evidence type="ECO:0000259" key="13">
    <source>
        <dbReference type="Pfam" id="PF00593"/>
    </source>
</evidence>
<dbReference type="GO" id="GO:0044718">
    <property type="term" value="P:siderophore transmembrane transport"/>
    <property type="evidence" value="ECO:0007669"/>
    <property type="project" value="TreeGrafter"/>
</dbReference>
<dbReference type="SUPFAM" id="SSF56935">
    <property type="entry name" value="Porins"/>
    <property type="match status" value="1"/>
</dbReference>
<keyword evidence="12" id="KW-0732">Signal</keyword>
<keyword evidence="9 10" id="KW-0998">Cell outer membrane</keyword>
<evidence type="ECO:0000256" key="6">
    <source>
        <dbReference type="ARBA" id="ARBA00023077"/>
    </source>
</evidence>
<dbReference type="InterPro" id="IPR000531">
    <property type="entry name" value="Beta-barrel_TonB"/>
</dbReference>
<reference evidence="15 16" key="1">
    <citation type="submission" date="2017-12" db="EMBL/GenBank/DDBJ databases">
        <title>Draft genome sequence of Ralstonia pickettii 52.</title>
        <authorList>
            <person name="Zheng B."/>
        </authorList>
    </citation>
    <scope>NUCLEOTIDE SEQUENCE [LARGE SCALE GENOMIC DNA]</scope>
    <source>
        <strain evidence="15 16">52</strain>
    </source>
</reference>
<evidence type="ECO:0000256" key="7">
    <source>
        <dbReference type="ARBA" id="ARBA00023136"/>
    </source>
</evidence>
<dbReference type="PANTHER" id="PTHR30069">
    <property type="entry name" value="TONB-DEPENDENT OUTER MEMBRANE RECEPTOR"/>
    <property type="match status" value="1"/>
</dbReference>
<accession>A0A2N4TNK0</accession>
<dbReference type="Pfam" id="PF07715">
    <property type="entry name" value="Plug"/>
    <property type="match status" value="1"/>
</dbReference>
<dbReference type="Gene3D" id="2.40.170.20">
    <property type="entry name" value="TonB-dependent receptor, beta-barrel domain"/>
    <property type="match status" value="1"/>
</dbReference>
<evidence type="ECO:0000256" key="9">
    <source>
        <dbReference type="ARBA" id="ARBA00023237"/>
    </source>
</evidence>
<dbReference type="PROSITE" id="PS52016">
    <property type="entry name" value="TONB_DEPENDENT_REC_3"/>
    <property type="match status" value="1"/>
</dbReference>
<evidence type="ECO:0000256" key="8">
    <source>
        <dbReference type="ARBA" id="ARBA00023170"/>
    </source>
</evidence>
<dbReference type="InterPro" id="IPR037066">
    <property type="entry name" value="Plug_dom_sf"/>
</dbReference>
<keyword evidence="5 10" id="KW-0812">Transmembrane</keyword>
<evidence type="ECO:0000313" key="15">
    <source>
        <dbReference type="EMBL" id="PLC41280.1"/>
    </source>
</evidence>
<feature type="chain" id="PRO_5014846529" evidence="12">
    <location>
        <begin position="41"/>
        <end position="873"/>
    </location>
</feature>
<dbReference type="Proteomes" id="UP000234456">
    <property type="component" value="Unassembled WGS sequence"/>
</dbReference>
<name>A0A2N4TNK0_RALPI</name>
<dbReference type="AlphaFoldDB" id="A0A2N4TNK0"/>
<evidence type="ECO:0000256" key="11">
    <source>
        <dbReference type="RuleBase" id="RU003357"/>
    </source>
</evidence>
<feature type="domain" description="TonB-dependent receptor-like beta-barrel" evidence="13">
    <location>
        <begin position="383"/>
        <end position="822"/>
    </location>
</feature>
<comment type="similarity">
    <text evidence="2 10 11">Belongs to the TonB-dependent receptor family.</text>
</comment>
<dbReference type="InterPro" id="IPR036942">
    <property type="entry name" value="Beta-barrel_TonB_sf"/>
</dbReference>
<evidence type="ECO:0000256" key="3">
    <source>
        <dbReference type="ARBA" id="ARBA00022448"/>
    </source>
</evidence>
<evidence type="ECO:0000256" key="10">
    <source>
        <dbReference type="PROSITE-ProRule" id="PRU01360"/>
    </source>
</evidence>
<evidence type="ECO:0000256" key="4">
    <source>
        <dbReference type="ARBA" id="ARBA00022452"/>
    </source>
</evidence>